<evidence type="ECO:0000256" key="11">
    <source>
        <dbReference type="ARBA" id="ARBA00023136"/>
    </source>
</evidence>
<evidence type="ECO:0000256" key="8">
    <source>
        <dbReference type="ARBA" id="ARBA00022781"/>
    </source>
</evidence>
<evidence type="ECO:0000256" key="9">
    <source>
        <dbReference type="ARBA" id="ARBA00022989"/>
    </source>
</evidence>
<dbReference type="PROSITE" id="PS00449">
    <property type="entry name" value="ATPASE_A"/>
    <property type="match status" value="1"/>
</dbReference>
<dbReference type="GO" id="GO:0045259">
    <property type="term" value="C:proton-transporting ATP synthase complex"/>
    <property type="evidence" value="ECO:0007669"/>
    <property type="project" value="UniProtKB-KW"/>
</dbReference>
<dbReference type="PANTHER" id="PTHR11410">
    <property type="entry name" value="ATP SYNTHASE SUBUNIT A"/>
    <property type="match status" value="1"/>
</dbReference>
<evidence type="ECO:0000256" key="3">
    <source>
        <dbReference type="ARBA" id="ARBA00006810"/>
    </source>
</evidence>
<comment type="subunit">
    <text evidence="4">F-type ATPases have 2 components, CF(1) - the catalytic core - and CF(0) - the membrane proton channel. CF(1) has five subunits: alpha(3), beta(3), gamma(1), delta(1), epsilon(1). CF(0) has three main subunits: a, b and c.</text>
</comment>
<feature type="transmembrane region" description="Helical" evidence="14">
    <location>
        <begin position="90"/>
        <end position="115"/>
    </location>
</feature>
<keyword evidence="10" id="KW-0406">Ion transport</keyword>
<reference evidence="15" key="1">
    <citation type="submission" date="2020-08" db="EMBL/GenBank/DDBJ databases">
        <title>DNAmark Project.</title>
        <authorList>
            <person name="Leerhoei F."/>
        </authorList>
    </citation>
    <scope>NUCLEOTIDE SEQUENCE</scope>
    <source>
        <strain evidence="15">DM716</strain>
    </source>
</reference>
<evidence type="ECO:0000256" key="10">
    <source>
        <dbReference type="ARBA" id="ARBA00023065"/>
    </source>
</evidence>
<dbReference type="InterPro" id="IPR035908">
    <property type="entry name" value="F0_ATP_A_sf"/>
</dbReference>
<dbReference type="Gene3D" id="1.20.120.220">
    <property type="entry name" value="ATP synthase, F0 complex, subunit A"/>
    <property type="match status" value="1"/>
</dbReference>
<dbReference type="Pfam" id="PF00119">
    <property type="entry name" value="ATP-synt_A"/>
    <property type="match status" value="1"/>
</dbReference>
<feature type="transmembrane region" description="Helical" evidence="14">
    <location>
        <begin position="15"/>
        <end position="36"/>
    </location>
</feature>
<dbReference type="NCBIfam" id="TIGR01131">
    <property type="entry name" value="ATP_synt_6_or_A"/>
    <property type="match status" value="1"/>
</dbReference>
<comment type="function">
    <text evidence="1">Mitochondrial membrane ATP synthase (F(1)F(0) ATP synthase or Complex V) produces ATP from ADP in the presence of a proton gradient across the membrane which is generated by electron transport complexes of the respiratory chain. F-type ATPases consist of two structural domains, F(1) - containing the extramembraneous catalytic core and F(0) - containing the membrane proton channel, linked together by a central stalk and a peripheral stalk. During catalysis, ATP synthesis in the catalytic domain of F(1) is coupled via a rotary mechanism of the central stalk subunits to proton translocation. Key component of the proton channel; it may play a direct role in the translocation of protons across the membrane.</text>
</comment>
<dbReference type="GO" id="GO:0046933">
    <property type="term" value="F:proton-transporting ATP synthase activity, rotational mechanism"/>
    <property type="evidence" value="ECO:0007669"/>
    <property type="project" value="TreeGrafter"/>
</dbReference>
<dbReference type="InterPro" id="IPR023011">
    <property type="entry name" value="ATP_synth_F0_asu_AS"/>
</dbReference>
<geneLocation type="mitochondrion" evidence="15"/>
<dbReference type="InterPro" id="IPR045083">
    <property type="entry name" value="ATP_synth_F0_asu_bact/mt"/>
</dbReference>
<keyword evidence="12" id="KW-0066">ATP synthesis</keyword>
<protein>
    <recommendedName>
        <fullName evidence="13">ATP synthase subunit a</fullName>
    </recommendedName>
</protein>
<dbReference type="InterPro" id="IPR000568">
    <property type="entry name" value="ATP_synth_F0_asu"/>
</dbReference>
<evidence type="ECO:0000256" key="2">
    <source>
        <dbReference type="ARBA" id="ARBA00004141"/>
    </source>
</evidence>
<feature type="transmembrane region" description="Helical" evidence="14">
    <location>
        <begin position="64"/>
        <end position="84"/>
    </location>
</feature>
<keyword evidence="9 14" id="KW-1133">Transmembrane helix</keyword>
<keyword evidence="6" id="KW-0138">CF(0)</keyword>
<evidence type="ECO:0000256" key="1">
    <source>
        <dbReference type="ARBA" id="ARBA00002070"/>
    </source>
</evidence>
<comment type="subcellular location">
    <subcellularLocation>
        <location evidence="2">Membrane</location>
        <topology evidence="2">Multi-pass membrane protein</topology>
    </subcellularLocation>
    <subcellularLocation>
        <location evidence="13">Mitochondrion inner membrane</location>
        <topology evidence="13">Multi-pass membrane protein</topology>
    </subcellularLocation>
</comment>
<gene>
    <name evidence="15" type="primary">ATP6</name>
</gene>
<evidence type="ECO:0000256" key="14">
    <source>
        <dbReference type="SAM" id="Phobius"/>
    </source>
</evidence>
<evidence type="ECO:0000256" key="12">
    <source>
        <dbReference type="ARBA" id="ARBA00023310"/>
    </source>
</evidence>
<evidence type="ECO:0000256" key="5">
    <source>
        <dbReference type="ARBA" id="ARBA00022448"/>
    </source>
</evidence>
<keyword evidence="15" id="KW-0496">Mitochondrion</keyword>
<accession>A0A7L7S136</accession>
<dbReference type="GO" id="GO:0005743">
    <property type="term" value="C:mitochondrial inner membrane"/>
    <property type="evidence" value="ECO:0007669"/>
    <property type="project" value="UniProtKB-SubCell"/>
</dbReference>
<organism evidence="15">
    <name type="scientific">Mutilla europaea</name>
    <dbReference type="NCBI Taxonomy" id="2749339"/>
    <lineage>
        <taxon>Eukaryota</taxon>
        <taxon>Metazoa</taxon>
        <taxon>Ecdysozoa</taxon>
        <taxon>Arthropoda</taxon>
        <taxon>Hexapoda</taxon>
        <taxon>Insecta</taxon>
        <taxon>Pterygota</taxon>
        <taxon>Neoptera</taxon>
        <taxon>Endopterygota</taxon>
        <taxon>Hymenoptera</taxon>
        <taxon>Apocrita</taxon>
        <taxon>Aculeata</taxon>
        <taxon>Pompiloidea</taxon>
        <taxon>Mutillidae</taxon>
        <taxon>Mutillinae</taxon>
        <taxon>Mutilla</taxon>
    </lineage>
</organism>
<sequence length="202" mass="22573">MMGLFSSFNPISTNYASLGWIMMISPILIFNLNSFWTTNSPSNMNYSKPLWMINMQMKSSIKKFLLPNSIMIISILIIITSLNISGLMPMVFSTTSQICINISLAIPMWIASILFKSNNLLKFMAHLNPLSTPMLLIPLMIIIESVSLLIQPLTLAIRLTANITAGHILMSLISASYHSFSTLIMPMNMLIHLTFTILELGV</sequence>
<dbReference type="CDD" id="cd00310">
    <property type="entry name" value="ATP-synt_Fo_a_6"/>
    <property type="match status" value="1"/>
</dbReference>
<keyword evidence="7 14" id="KW-0812">Transmembrane</keyword>
<evidence type="ECO:0000256" key="13">
    <source>
        <dbReference type="RuleBase" id="RU004450"/>
    </source>
</evidence>
<feature type="transmembrane region" description="Helical" evidence="14">
    <location>
        <begin position="135"/>
        <end position="157"/>
    </location>
</feature>
<dbReference type="PANTHER" id="PTHR11410:SF0">
    <property type="entry name" value="ATP SYNTHASE SUBUNIT A"/>
    <property type="match status" value="1"/>
</dbReference>
<dbReference type="EMBL" id="MT862411">
    <property type="protein sequence ID" value="QNV11887.1"/>
    <property type="molecule type" value="Genomic_DNA"/>
</dbReference>
<dbReference type="AlphaFoldDB" id="A0A7L7S136"/>
<evidence type="ECO:0000256" key="7">
    <source>
        <dbReference type="ARBA" id="ARBA00022692"/>
    </source>
</evidence>
<keyword evidence="8" id="KW-0375">Hydrogen ion transport</keyword>
<evidence type="ECO:0000256" key="4">
    <source>
        <dbReference type="ARBA" id="ARBA00011648"/>
    </source>
</evidence>
<proteinExistence type="inferred from homology"/>
<keyword evidence="11 14" id="KW-0472">Membrane</keyword>
<keyword evidence="5" id="KW-0813">Transport</keyword>
<evidence type="ECO:0000256" key="6">
    <source>
        <dbReference type="ARBA" id="ARBA00022547"/>
    </source>
</evidence>
<evidence type="ECO:0000313" key="15">
    <source>
        <dbReference type="EMBL" id="QNV11887.1"/>
    </source>
</evidence>
<name>A0A7L7S136_9HYME</name>
<dbReference type="SUPFAM" id="SSF81336">
    <property type="entry name" value="F1F0 ATP synthase subunit A"/>
    <property type="match status" value="1"/>
</dbReference>
<dbReference type="PRINTS" id="PR00123">
    <property type="entry name" value="ATPASEA"/>
</dbReference>
<comment type="similarity">
    <text evidence="3">Belongs to the ATPase A chain family.</text>
</comment>